<evidence type="ECO:0000313" key="4">
    <source>
        <dbReference type="EMBL" id="QQP56583.1"/>
    </source>
</evidence>
<evidence type="ECO:0000256" key="1">
    <source>
        <dbReference type="ARBA" id="ARBA00022603"/>
    </source>
</evidence>
<evidence type="ECO:0000256" key="3">
    <source>
        <dbReference type="ARBA" id="ARBA00022691"/>
    </source>
</evidence>
<dbReference type="InterPro" id="IPR011990">
    <property type="entry name" value="TPR-like_helical_dom_sf"/>
</dbReference>
<reference evidence="5" key="1">
    <citation type="submission" date="2021-01" db="EMBL/GenBank/DDBJ databases">
        <title>Caligus Genome Assembly.</title>
        <authorList>
            <person name="Gallardo-Escarate C."/>
        </authorList>
    </citation>
    <scope>NUCLEOTIDE SEQUENCE [LARGE SCALE GENOMIC DNA]</scope>
</reference>
<dbReference type="GO" id="GO:0005737">
    <property type="term" value="C:cytoplasm"/>
    <property type="evidence" value="ECO:0007669"/>
    <property type="project" value="TreeGrafter"/>
</dbReference>
<evidence type="ECO:0000313" key="5">
    <source>
        <dbReference type="Proteomes" id="UP000595437"/>
    </source>
</evidence>
<accession>A0A7T8QVH9</accession>
<keyword evidence="3" id="KW-0949">S-adenosyl-L-methionine</keyword>
<dbReference type="EMBL" id="CP045890">
    <property type="protein sequence ID" value="QQP56583.1"/>
    <property type="molecule type" value="Genomic_DNA"/>
</dbReference>
<organism evidence="4 5">
    <name type="scientific">Caligus rogercresseyi</name>
    <name type="common">Sea louse</name>
    <dbReference type="NCBI Taxonomy" id="217165"/>
    <lineage>
        <taxon>Eukaryota</taxon>
        <taxon>Metazoa</taxon>
        <taxon>Ecdysozoa</taxon>
        <taxon>Arthropoda</taxon>
        <taxon>Crustacea</taxon>
        <taxon>Multicrustacea</taxon>
        <taxon>Hexanauplia</taxon>
        <taxon>Copepoda</taxon>
        <taxon>Siphonostomatoida</taxon>
        <taxon>Caligidae</taxon>
        <taxon>Caligus</taxon>
    </lineage>
</organism>
<proteinExistence type="predicted"/>
<dbReference type="InterPro" id="IPR052097">
    <property type="entry name" value="SET-MYND_domain_protein"/>
</dbReference>
<keyword evidence="2" id="KW-0808">Transferase</keyword>
<gene>
    <name evidence="4" type="ORF">FKW44_001292</name>
</gene>
<feature type="non-terminal residue" evidence="4">
    <location>
        <position position="270"/>
    </location>
</feature>
<keyword evidence="5" id="KW-1185">Reference proteome</keyword>
<dbReference type="GO" id="GO:0008168">
    <property type="term" value="F:methyltransferase activity"/>
    <property type="evidence" value="ECO:0007669"/>
    <property type="project" value="UniProtKB-KW"/>
</dbReference>
<dbReference type="Gene3D" id="1.25.40.10">
    <property type="entry name" value="Tetratricopeptide repeat domain"/>
    <property type="match status" value="1"/>
</dbReference>
<dbReference type="OrthoDB" id="5945798at2759"/>
<dbReference type="PANTHER" id="PTHR46165">
    <property type="entry name" value="SET AND MYND DOMAIN-CONTAINING PROTEIN 4"/>
    <property type="match status" value="1"/>
</dbReference>
<dbReference type="GO" id="GO:0042826">
    <property type="term" value="F:histone deacetylase binding"/>
    <property type="evidence" value="ECO:0007669"/>
    <property type="project" value="TreeGrafter"/>
</dbReference>
<dbReference type="GO" id="GO:0005634">
    <property type="term" value="C:nucleus"/>
    <property type="evidence" value="ECO:0007669"/>
    <property type="project" value="TreeGrafter"/>
</dbReference>
<keyword evidence="1" id="KW-0489">Methyltransferase</keyword>
<evidence type="ECO:0000256" key="2">
    <source>
        <dbReference type="ARBA" id="ARBA00022679"/>
    </source>
</evidence>
<sequence length="270" mass="30292">MLSSESKNKLLSSLGIGNAADFDFLFEKFGSSEGRTPFQSLHVELRARIESLIDYKKVLKENKDFRSRWKALSSVLGGVNLPPSPIVGVPKESLSGLRNRVEILKKEGNGHFGKRRFEKALGSYSAALRLAGEAMEENKDLMGLVLGNRSATFFQMGNLTASLEDIEGAFYFNYPANLSDKLQDRRKRIKSRLSEEKSKSISKASLESFLDFPRHERVPQLAAYVDIIYNETLGRHGIATRDIHPGESILYERPCVFHLSSNYDTEHCGA</sequence>
<protein>
    <submittedName>
        <fullName evidence="4">Uncharacterized protein</fullName>
    </submittedName>
</protein>
<dbReference type="Proteomes" id="UP000595437">
    <property type="component" value="Chromosome 1"/>
</dbReference>
<dbReference type="GO" id="GO:0032259">
    <property type="term" value="P:methylation"/>
    <property type="evidence" value="ECO:0007669"/>
    <property type="project" value="UniProtKB-KW"/>
</dbReference>
<dbReference type="SUPFAM" id="SSF48452">
    <property type="entry name" value="TPR-like"/>
    <property type="match status" value="1"/>
</dbReference>
<dbReference type="PANTHER" id="PTHR46165:SF6">
    <property type="entry name" value="SET AND MYND DOMAIN-CONTAINING PROTEIN 4-LIKE PROTEIN"/>
    <property type="match status" value="1"/>
</dbReference>
<dbReference type="AlphaFoldDB" id="A0A7T8QVH9"/>
<name>A0A7T8QVH9_CALRO</name>